<evidence type="ECO:0000313" key="2">
    <source>
        <dbReference type="Proteomes" id="UP001320706"/>
    </source>
</evidence>
<proteinExistence type="predicted"/>
<sequence length="951" mass="105040">MGGISRRLSQPVSTRKSFCREQGLYPLPMARNPIGFTPYPVTIITSLVYIALFAALLVVHHVVPSAPKNPTPKNWQGVNITQAWLDLEHLSAEFHPFISKSNVEIRGWLLERIGAILDANDADWKTMVEDGKTAKSSRISYTVKSEPKPVTVFDDNRSNITFLDSRGWVDYYEGTNIMVYIRGSEDDERDWWTQGSKPEGLGGVLVNAHYDSVSTGYGATDDGVGVVTVLQLISHFTKEGNQPKKGILSLLNNGEEDGLYGAHAFTKHPLATFPHSFLNLEGAGAGGRATLFRSTDAEVTKFYSKSKYPFGSVLSGDGFKRGVVRSGTDYSVFTEDLGMRGLDVAFMEPRARYHTSEDDARDTSIDSVWHMLSASLSTVKSLSDDASSTFEGRNEDEPRAGVGSTGVWFDVLGRAFAVMQLHSLFALSVTFLVAGPIIFIILEIIVQRVDKWYLFARKRYLHNSDDDEPVKLFGWRGFFRLPIAFVVAGAAVVALAYLITKINPYIIYSSEYAVWSMMLSVWLFLAWFLLRLMDSLRPSALARMYGLIWIYVLTWILLAVATVGENNFKLASGYFVLIYNAAAFAALLISYLEFFALPKKNVYVEHTILGPDTVSGDERASLLSHSEEPRRSSGQVDGEEANERTSLLNHGRQTFTRRGRRQSASSGTEEAPTPILTDPLLHGAYEGEQAWSSSMPRWTWLLQFLILAPINVILVGQIGLLATSALHQTPADGNPVFQIYLLVAGLSVLLLLPLTPFLHRMAYQIPTFLFLVFVGTLIYNLVAFPFSRDARLKVYFTQSIDLDHGNNTVALTGLDDFLQNIISELPSAAGTDLTFGHVPWASRNGLQSVAWEGLSPVVVTKGYEAPKGTFPNTTVASAHAPYKTWLSVNATRSQNGTGDAAVFDIQGLDTRACRLIFDRPVTNITIEGAGPDGRIPHMVHAILVPYAAHIS</sequence>
<dbReference type="EMBL" id="JAMKPW020000013">
    <property type="protein sequence ID" value="KAK8211598.1"/>
    <property type="molecule type" value="Genomic_DNA"/>
</dbReference>
<accession>A0ACC3SFE6</accession>
<name>A0ACC3SFE6_9PEZI</name>
<gene>
    <name evidence="1" type="ORF">M8818_003253</name>
</gene>
<keyword evidence="2" id="KW-1185">Reference proteome</keyword>
<evidence type="ECO:0000313" key="1">
    <source>
        <dbReference type="EMBL" id="KAK8211598.1"/>
    </source>
</evidence>
<reference evidence="1" key="1">
    <citation type="submission" date="2024-02" db="EMBL/GenBank/DDBJ databases">
        <title>Metagenome Assembled Genome of Zalaria obscura JY119.</title>
        <authorList>
            <person name="Vighnesh L."/>
            <person name="Jagadeeshwari U."/>
            <person name="Venkata Ramana C."/>
            <person name="Sasikala C."/>
        </authorList>
    </citation>
    <scope>NUCLEOTIDE SEQUENCE</scope>
    <source>
        <strain evidence="1">JY119</strain>
    </source>
</reference>
<protein>
    <submittedName>
        <fullName evidence="1">Uncharacterized protein</fullName>
    </submittedName>
</protein>
<organism evidence="1 2">
    <name type="scientific">Zalaria obscura</name>
    <dbReference type="NCBI Taxonomy" id="2024903"/>
    <lineage>
        <taxon>Eukaryota</taxon>
        <taxon>Fungi</taxon>
        <taxon>Dikarya</taxon>
        <taxon>Ascomycota</taxon>
        <taxon>Pezizomycotina</taxon>
        <taxon>Dothideomycetes</taxon>
        <taxon>Dothideomycetidae</taxon>
        <taxon>Dothideales</taxon>
        <taxon>Zalariaceae</taxon>
        <taxon>Zalaria</taxon>
    </lineage>
</organism>
<comment type="caution">
    <text evidence="1">The sequence shown here is derived from an EMBL/GenBank/DDBJ whole genome shotgun (WGS) entry which is preliminary data.</text>
</comment>
<dbReference type="Proteomes" id="UP001320706">
    <property type="component" value="Unassembled WGS sequence"/>
</dbReference>